<dbReference type="Gene3D" id="3.40.50.300">
    <property type="entry name" value="P-loop containing nucleotide triphosphate hydrolases"/>
    <property type="match status" value="1"/>
</dbReference>
<proteinExistence type="predicted"/>
<dbReference type="Pfam" id="PF22942">
    <property type="entry name" value="DUF7025"/>
    <property type="match status" value="1"/>
</dbReference>
<dbReference type="STRING" id="236234.A0A1J9QYB2"/>
<dbReference type="Proteomes" id="UP000183809">
    <property type="component" value="Unassembled WGS sequence"/>
</dbReference>
<feature type="domain" description="AAA+ ATPase" evidence="2">
    <location>
        <begin position="612"/>
        <end position="739"/>
    </location>
</feature>
<reference evidence="3 4" key="1">
    <citation type="submission" date="2016-10" db="EMBL/GenBank/DDBJ databases">
        <title>Proteomics and genomics reveal pathogen-plant mechanisms compatible with a hemibiotrophic lifestyle of Diplodia corticola.</title>
        <authorList>
            <person name="Fernandes I."/>
            <person name="De Jonge R."/>
            <person name="Van De Peer Y."/>
            <person name="Devreese B."/>
            <person name="Alves A."/>
            <person name="Esteves A.C."/>
        </authorList>
    </citation>
    <scope>NUCLEOTIDE SEQUENCE [LARGE SCALE GENOMIC DNA]</scope>
    <source>
        <strain evidence="3 4">CBS 112549</strain>
    </source>
</reference>
<dbReference type="InterPro" id="IPR054289">
    <property type="entry name" value="DUF7025"/>
</dbReference>
<evidence type="ECO:0000313" key="3">
    <source>
        <dbReference type="EMBL" id="OJD34038.1"/>
    </source>
</evidence>
<dbReference type="GeneID" id="31013587"/>
<evidence type="ECO:0000313" key="4">
    <source>
        <dbReference type="Proteomes" id="UP000183809"/>
    </source>
</evidence>
<feature type="region of interest" description="Disordered" evidence="1">
    <location>
        <begin position="455"/>
        <end position="475"/>
    </location>
</feature>
<feature type="compositionally biased region" description="Pro residues" evidence="1">
    <location>
        <begin position="82"/>
        <end position="104"/>
    </location>
</feature>
<dbReference type="SUPFAM" id="SSF101447">
    <property type="entry name" value="Formin homology 2 domain (FH2 domain)"/>
    <property type="match status" value="1"/>
</dbReference>
<comment type="caution">
    <text evidence="3">The sequence shown here is derived from an EMBL/GenBank/DDBJ whole genome shotgun (WGS) entry which is preliminary data.</text>
</comment>
<name>A0A1J9QYB2_9PEZI</name>
<feature type="region of interest" description="Disordered" evidence="1">
    <location>
        <begin position="79"/>
        <end position="106"/>
    </location>
</feature>
<dbReference type="InterPro" id="IPR056599">
    <property type="entry name" value="AAA_lid_fung"/>
</dbReference>
<protein>
    <submittedName>
        <fullName evidence="3">p-loop containing nucleoside triphosphate hydrolase</fullName>
    </submittedName>
</protein>
<dbReference type="SMART" id="SM00382">
    <property type="entry name" value="AAA"/>
    <property type="match status" value="1"/>
</dbReference>
<dbReference type="SUPFAM" id="SSF52540">
    <property type="entry name" value="P-loop containing nucleoside triphosphate hydrolases"/>
    <property type="match status" value="1"/>
</dbReference>
<dbReference type="InterPro" id="IPR027417">
    <property type="entry name" value="P-loop_NTPase"/>
</dbReference>
<dbReference type="AlphaFoldDB" id="A0A1J9QYB2"/>
<dbReference type="Pfam" id="PF23232">
    <property type="entry name" value="AAA_lid_13"/>
    <property type="match status" value="1"/>
</dbReference>
<organism evidence="3 4">
    <name type="scientific">Diplodia corticola</name>
    <dbReference type="NCBI Taxonomy" id="236234"/>
    <lineage>
        <taxon>Eukaryota</taxon>
        <taxon>Fungi</taxon>
        <taxon>Dikarya</taxon>
        <taxon>Ascomycota</taxon>
        <taxon>Pezizomycotina</taxon>
        <taxon>Dothideomycetes</taxon>
        <taxon>Dothideomycetes incertae sedis</taxon>
        <taxon>Botryosphaeriales</taxon>
        <taxon>Botryosphaeriaceae</taxon>
        <taxon>Diplodia</taxon>
    </lineage>
</organism>
<accession>A0A1J9QYB2</accession>
<dbReference type="InterPro" id="IPR003593">
    <property type="entry name" value="AAA+_ATPase"/>
</dbReference>
<gene>
    <name evidence="3" type="ORF">BKCO1_2500075</name>
</gene>
<dbReference type="PANTHER" id="PTHR46411">
    <property type="entry name" value="FAMILY ATPASE, PUTATIVE-RELATED"/>
    <property type="match status" value="1"/>
</dbReference>
<dbReference type="GO" id="GO:0005524">
    <property type="term" value="F:ATP binding"/>
    <property type="evidence" value="ECO:0007669"/>
    <property type="project" value="InterPro"/>
</dbReference>
<dbReference type="OrthoDB" id="10042665at2759"/>
<evidence type="ECO:0000256" key="1">
    <source>
        <dbReference type="SAM" id="MobiDB-lite"/>
    </source>
</evidence>
<sequence>MSDLVKRVASVRDFPQRYLEVTKDLDAHLGEFIIIRAKPDAPLYIFPDHWEDVVKPGWEVMINVLGLLPTVLLPEAGRNGPLYPPPPPPPPPPPSQPLLAPPPTTGSEQPIVDVSYVVDFYEMIRSNYSKVWTERSSDPITKNLSKKSNMAASILEEVRKVYRGNKMSSVRENSEIEATDIVSSPTLYVRSKMLLNALKAVIEFQSIVPGRVTVVPGWTEKNEEASLDEGVFVYPFQDLYHCKDDLLAYQGRLDSEERHTTDYNHTCKQHIDVLVQYLYAQEGMNLKEVEGLFSAGKTTFNCYWLLLKPGRDVYVRDERDQLNAYVIETVIGGPGVISGRQWAEAYTLLVWNMEFNGERLSRSTETVTVPIFSGEREIHTLPVFPTDNHKDDECGESLEESLFKRGQTYVEVVRSPSFQEYTGTSHLLSARMYDRVRVITDHKNQPWKLPSIEEVGGHQPCSQEAPTRGPGHPRQHDYSGHPLLDHYTLGSKTRVPECECQACTNDGPPVDHIRRRAFDDYDNIMLNPKDFLSRHQYFLCWSHVYAFILKDRLWDLLDVGRLSPPKINPNIIDTLVMKHEGNKDMVKAICDTFSAGQAQNLYFADSIQGKGEGQILLLHGPPGTGKTLTAESVAEYTGRPLLSITAADLGHEPIELEKKLLRFFRDANKWNAIVLLDEADVYLERRSRQDLTRNSIVSVFLRALDYFQGILFLTTNRVGSFDEAFMSRIHVQIGYDALDNESRFQIWKNHFKKLDHNHEFGGPRIGYESSAESYVMVSEPVRDLKWNGREIRNAVQTAVALASFEARQKGRDVPRITKSHIEQVVHMSQNFKNYMEATLQAEDSAVAHQDRLRDDRTKAAGP</sequence>
<keyword evidence="4" id="KW-1185">Reference proteome</keyword>
<dbReference type="EMBL" id="MNUE01000025">
    <property type="protein sequence ID" value="OJD34038.1"/>
    <property type="molecule type" value="Genomic_DNA"/>
</dbReference>
<evidence type="ECO:0000259" key="2">
    <source>
        <dbReference type="SMART" id="SM00382"/>
    </source>
</evidence>
<dbReference type="PANTHER" id="PTHR46411:SF4">
    <property type="entry name" value="AAA+ ATPASE DOMAIN-CONTAINING PROTEIN"/>
    <property type="match status" value="1"/>
</dbReference>
<dbReference type="InterPro" id="IPR003959">
    <property type="entry name" value="ATPase_AAA_core"/>
</dbReference>
<keyword evidence="3" id="KW-0378">Hydrolase</keyword>
<dbReference type="Pfam" id="PF00004">
    <property type="entry name" value="AAA"/>
    <property type="match status" value="1"/>
</dbReference>
<dbReference type="GO" id="GO:0016887">
    <property type="term" value="F:ATP hydrolysis activity"/>
    <property type="evidence" value="ECO:0007669"/>
    <property type="project" value="InterPro"/>
</dbReference>
<dbReference type="CDD" id="cd19481">
    <property type="entry name" value="RecA-like_protease"/>
    <property type="match status" value="1"/>
</dbReference>
<dbReference type="RefSeq" id="XP_020130298.1">
    <property type="nucleotide sequence ID" value="XM_020273327.1"/>
</dbReference>